<dbReference type="EMBL" id="SSOB01000026">
    <property type="protein sequence ID" value="THF76214.1"/>
    <property type="molecule type" value="Genomic_DNA"/>
</dbReference>
<evidence type="ECO:0000256" key="6">
    <source>
        <dbReference type="ARBA" id="ARBA00023136"/>
    </source>
</evidence>
<dbReference type="CDD" id="cd06225">
    <property type="entry name" value="HAMP"/>
    <property type="match status" value="1"/>
</dbReference>
<dbReference type="InterPro" id="IPR010559">
    <property type="entry name" value="Sig_transdc_His_kin_internal"/>
</dbReference>
<accession>A0A4S4BTM5</accession>
<dbReference type="Gene3D" id="6.10.340.10">
    <property type="match status" value="1"/>
</dbReference>
<keyword evidence="2" id="KW-1003">Cell membrane</keyword>
<keyword evidence="6 7" id="KW-0472">Membrane</keyword>
<dbReference type="InterPro" id="IPR036890">
    <property type="entry name" value="HATPase_C_sf"/>
</dbReference>
<name>A0A4S4BTM5_9BACL</name>
<evidence type="ECO:0000256" key="7">
    <source>
        <dbReference type="SAM" id="Phobius"/>
    </source>
</evidence>
<evidence type="ECO:0000259" key="8">
    <source>
        <dbReference type="PROSITE" id="PS50885"/>
    </source>
</evidence>
<protein>
    <submittedName>
        <fullName evidence="9">HAMP domain-containing protein</fullName>
    </submittedName>
</protein>
<dbReference type="PANTHER" id="PTHR34220">
    <property type="entry name" value="SENSOR HISTIDINE KINASE YPDA"/>
    <property type="match status" value="1"/>
</dbReference>
<evidence type="ECO:0000256" key="5">
    <source>
        <dbReference type="ARBA" id="ARBA00022777"/>
    </source>
</evidence>
<sequence length="592" mass="68018">MFANRIPRTRVFTKIVIVFLLVTIPLMMFALITIQIGKSAATERAEASSRAQMNLFMKVLEDELRNIGQMLIVLSNDADLPAFYLQQQEKFSFSNVSIYQNLKTKMSLLSYSNNYIADVFVIYPELNESISFRDGLREIDSREREILSAVAQQSTTYNRYLDRQFLTYTIEFSGLGPDPQTISYYIGVNIYKNRIVDALKAIEEDSAFHVFLVETAGNQFIEGTSSSDLDEGIYAAMNNDAPNIPSQYNVQVGNSHYVILTEPSADNLFSIIAYANERELLRPMHQLRQWSGWLWVITGVIITLFLIFIYKQIHSPLQTLIASMRAVEKGNYGTRLSHAQGDEFGYVYKQFNSMTEQIQVLVQEMLIKKIQLQEAQLKQLQSQINPHFLFNCLYQGYRMAKSGETDNASRLFKYLGDYFRFVTQHSMSEYVRLRDEVEFTRTYLEIQTLRFSNKLTYRMDIQEELGDLLIPMLLLQPLVENSILHGLEEKEGVGHIEVKITGTAEMAQAIVSDNGVGMTEQRMQEVVQLLSSPVYDQAHCGLWNVHQRLLRSYESSRGLHIQSDERGTRVSFVFHRPAQSSNDPRQGDDSYV</sequence>
<dbReference type="RefSeq" id="WP_136371491.1">
    <property type="nucleotide sequence ID" value="NZ_SSOB01000026.1"/>
</dbReference>
<comment type="subcellular location">
    <subcellularLocation>
        <location evidence="1">Cell membrane</location>
        <topology evidence="1">Multi-pass membrane protein</topology>
    </subcellularLocation>
</comment>
<dbReference type="GO" id="GO:0000155">
    <property type="term" value="F:phosphorelay sensor kinase activity"/>
    <property type="evidence" value="ECO:0007669"/>
    <property type="project" value="InterPro"/>
</dbReference>
<feature type="transmembrane region" description="Helical" evidence="7">
    <location>
        <begin position="292"/>
        <end position="310"/>
    </location>
</feature>
<dbReference type="PROSITE" id="PS50885">
    <property type="entry name" value="HAMP"/>
    <property type="match status" value="1"/>
</dbReference>
<organism evidence="9 10">
    <name type="scientific">Cohnella fermenti</name>
    <dbReference type="NCBI Taxonomy" id="2565925"/>
    <lineage>
        <taxon>Bacteria</taxon>
        <taxon>Bacillati</taxon>
        <taxon>Bacillota</taxon>
        <taxon>Bacilli</taxon>
        <taxon>Bacillales</taxon>
        <taxon>Paenibacillaceae</taxon>
        <taxon>Cohnella</taxon>
    </lineage>
</organism>
<dbReference type="AlphaFoldDB" id="A0A4S4BTM5"/>
<keyword evidence="5" id="KW-0418">Kinase</keyword>
<evidence type="ECO:0000256" key="1">
    <source>
        <dbReference type="ARBA" id="ARBA00004651"/>
    </source>
</evidence>
<dbReference type="Pfam" id="PF06580">
    <property type="entry name" value="His_kinase"/>
    <property type="match status" value="1"/>
</dbReference>
<evidence type="ECO:0000256" key="4">
    <source>
        <dbReference type="ARBA" id="ARBA00022679"/>
    </source>
</evidence>
<dbReference type="Pfam" id="PF00672">
    <property type="entry name" value="HAMP"/>
    <property type="match status" value="1"/>
</dbReference>
<dbReference type="OrthoDB" id="2496136at2"/>
<dbReference type="Proteomes" id="UP000310636">
    <property type="component" value="Unassembled WGS sequence"/>
</dbReference>
<keyword evidence="7" id="KW-1133">Transmembrane helix</keyword>
<dbReference type="SUPFAM" id="SSF55874">
    <property type="entry name" value="ATPase domain of HSP90 chaperone/DNA topoisomerase II/histidine kinase"/>
    <property type="match status" value="1"/>
</dbReference>
<dbReference type="PANTHER" id="PTHR34220:SF7">
    <property type="entry name" value="SENSOR HISTIDINE KINASE YPDA"/>
    <property type="match status" value="1"/>
</dbReference>
<keyword evidence="7" id="KW-0812">Transmembrane</keyword>
<gene>
    <name evidence="9" type="ORF">E6C55_19500</name>
</gene>
<feature type="domain" description="HAMP" evidence="8">
    <location>
        <begin position="311"/>
        <end position="363"/>
    </location>
</feature>
<reference evidence="9 10" key="1">
    <citation type="submission" date="2019-04" db="EMBL/GenBank/DDBJ databases">
        <title>Cohnella sp. nov. isolated from preserved vegetables.</title>
        <authorList>
            <person name="Lin S.-Y."/>
            <person name="Hung M.-H."/>
            <person name="Young C.-C."/>
        </authorList>
    </citation>
    <scope>NUCLEOTIDE SEQUENCE [LARGE SCALE GENOMIC DNA]</scope>
    <source>
        <strain evidence="9 10">CC-MHH1044</strain>
    </source>
</reference>
<keyword evidence="10" id="KW-1185">Reference proteome</keyword>
<dbReference type="InterPro" id="IPR003660">
    <property type="entry name" value="HAMP_dom"/>
</dbReference>
<dbReference type="Pfam" id="PF02518">
    <property type="entry name" value="HATPase_c"/>
    <property type="match status" value="1"/>
</dbReference>
<dbReference type="SMART" id="SM00304">
    <property type="entry name" value="HAMP"/>
    <property type="match status" value="1"/>
</dbReference>
<dbReference type="InterPro" id="IPR003594">
    <property type="entry name" value="HATPase_dom"/>
</dbReference>
<evidence type="ECO:0000256" key="2">
    <source>
        <dbReference type="ARBA" id="ARBA00022475"/>
    </source>
</evidence>
<keyword evidence="4" id="KW-0808">Transferase</keyword>
<evidence type="ECO:0000256" key="3">
    <source>
        <dbReference type="ARBA" id="ARBA00022553"/>
    </source>
</evidence>
<keyword evidence="3" id="KW-0597">Phosphoprotein</keyword>
<evidence type="ECO:0000313" key="9">
    <source>
        <dbReference type="EMBL" id="THF76214.1"/>
    </source>
</evidence>
<dbReference type="SUPFAM" id="SSF158472">
    <property type="entry name" value="HAMP domain-like"/>
    <property type="match status" value="1"/>
</dbReference>
<dbReference type="GO" id="GO:0005886">
    <property type="term" value="C:plasma membrane"/>
    <property type="evidence" value="ECO:0007669"/>
    <property type="project" value="UniProtKB-SubCell"/>
</dbReference>
<evidence type="ECO:0000313" key="10">
    <source>
        <dbReference type="Proteomes" id="UP000310636"/>
    </source>
</evidence>
<dbReference type="InterPro" id="IPR050640">
    <property type="entry name" value="Bact_2-comp_sensor_kinase"/>
</dbReference>
<comment type="caution">
    <text evidence="9">The sequence shown here is derived from an EMBL/GenBank/DDBJ whole genome shotgun (WGS) entry which is preliminary data.</text>
</comment>
<proteinExistence type="predicted"/>
<feature type="transmembrane region" description="Helical" evidence="7">
    <location>
        <begin position="12"/>
        <end position="34"/>
    </location>
</feature>
<dbReference type="Gene3D" id="3.30.565.10">
    <property type="entry name" value="Histidine kinase-like ATPase, C-terminal domain"/>
    <property type="match status" value="1"/>
</dbReference>